<evidence type="ECO:0000313" key="4">
    <source>
        <dbReference type="EMBL" id="GAB95445.1"/>
    </source>
</evidence>
<keyword evidence="4" id="KW-0670">Pyruvate</keyword>
<dbReference type="Pfam" id="PF00391">
    <property type="entry name" value="PEP-utilizers"/>
    <property type="match status" value="1"/>
</dbReference>
<evidence type="ECO:0000259" key="2">
    <source>
        <dbReference type="Pfam" id="PF00391"/>
    </source>
</evidence>
<dbReference type="GO" id="GO:0005524">
    <property type="term" value="F:ATP binding"/>
    <property type="evidence" value="ECO:0007669"/>
    <property type="project" value="InterPro"/>
</dbReference>
<dbReference type="SUPFAM" id="SSF52009">
    <property type="entry name" value="Phosphohistidine domain"/>
    <property type="match status" value="1"/>
</dbReference>
<sequence>MAAVGGKAVNLHALLAAGLPVPEGFVVSTRAYREATACLQEALEPLFERLRDPQLTAAELPDVAARIREFVSLIDLPTALRRALSSAYTHLGRAEPVAVRSSATAEDLRDASFAGQQDTYLNVIGGDAVAAAVHACWASLWTTRAVAYRRERGIDPADVALAVVVQRMVEAASAGVMFTADPVTGCRTHTVIDANAGLGESVVSGEVNPDRYVVETATGAVLEQRIGDRGVAVRARAGGGVLREATSGSTPLLTPAELGQLAALGHRAQELFGAPQDTEWAIDGGGTPWLTQARPVTTLYPLVHRAQPAPNAGQRRLFLCASLAQGLTRPITPLGRSAFKLITGGGARIVGFDVPDVRRGGPAYAEGGQRIFGDITAPMRNPVGRHIALFAMRYMETRSAIALGRLHDEPDFRPPSGRVAAVVGGARAALRIGRMFVASRLPIHAAISLVDPAQAVARTTQAIADLRALPQLPPSPTALMRLDAVEQLLATRAPVTMPGLAGYAIPGFAVLAAARALAVDLRPGDLETVLRGLPHNVTTQMDLELWALSGRLRAGEVEPSTPDLAGFLDRWGDRAVAEIDLGMPRWREEPDHLLGVLRNYARLGPAQAAQTAVDPAAQFEAAAVSAQQAVEDLLARVPNPARRAALGFALDRARRLIGLRESPKLGLITLLARAREQTLLIGAELAADGLLDAPQDVAFLDVIELRQAIEGADLRARVAAVRADYDAELRRRHIPRLLLSDGTELEALAGPAAETDKNTLTGTPASSGVVTATARVVTDPVGAHLEPGEILVAPSTDPGWTPLFLTAGGLVMEMGGSNSHGAVVAREYGIPAVVGVPHACTRLHTGDRLRVDGAAGTIRIEPADSVPENSVSENSAPKNSVPPVVPGQ</sequence>
<dbReference type="STRING" id="1184609.KILIM_020_00130"/>
<feature type="region of interest" description="Disordered" evidence="1">
    <location>
        <begin position="860"/>
        <end position="888"/>
    </location>
</feature>
<dbReference type="Pfam" id="PF01326">
    <property type="entry name" value="PPDK_N"/>
    <property type="match status" value="1"/>
</dbReference>
<organism evidence="4 5">
    <name type="scientific">Kineosphaera limosa NBRC 100340</name>
    <dbReference type="NCBI Taxonomy" id="1184609"/>
    <lineage>
        <taxon>Bacteria</taxon>
        <taxon>Bacillati</taxon>
        <taxon>Actinomycetota</taxon>
        <taxon>Actinomycetes</taxon>
        <taxon>Micrococcales</taxon>
        <taxon>Dermatophilaceae</taxon>
        <taxon>Kineosphaera</taxon>
    </lineage>
</organism>
<dbReference type="Proteomes" id="UP000008366">
    <property type="component" value="Unassembled WGS sequence"/>
</dbReference>
<evidence type="ECO:0000256" key="1">
    <source>
        <dbReference type="SAM" id="MobiDB-lite"/>
    </source>
</evidence>
<proteinExistence type="predicted"/>
<feature type="domain" description="Pyruvate phosphate dikinase AMP/ATP-binding" evidence="3">
    <location>
        <begin position="3"/>
        <end position="299"/>
    </location>
</feature>
<name>K6W8C1_9MICO</name>
<dbReference type="eggNOG" id="COG0574">
    <property type="taxonomic scope" value="Bacteria"/>
</dbReference>
<dbReference type="eggNOG" id="COG3848">
    <property type="taxonomic scope" value="Bacteria"/>
</dbReference>
<gene>
    <name evidence="4" type="ORF">KILIM_020_00130</name>
</gene>
<feature type="domain" description="PEP-utilising enzyme mobile" evidence="2">
    <location>
        <begin position="786"/>
        <end position="856"/>
    </location>
</feature>
<dbReference type="SUPFAM" id="SSF56059">
    <property type="entry name" value="Glutathione synthetase ATP-binding domain-like"/>
    <property type="match status" value="1"/>
</dbReference>
<evidence type="ECO:0000259" key="3">
    <source>
        <dbReference type="Pfam" id="PF01326"/>
    </source>
</evidence>
<dbReference type="PANTHER" id="PTHR43615:SF1">
    <property type="entry name" value="PPDK_N DOMAIN-CONTAINING PROTEIN"/>
    <property type="match status" value="1"/>
</dbReference>
<dbReference type="InterPro" id="IPR013815">
    <property type="entry name" value="ATP_grasp_subdomain_1"/>
</dbReference>
<dbReference type="AlphaFoldDB" id="K6W8C1"/>
<dbReference type="InterPro" id="IPR051549">
    <property type="entry name" value="PEP_Utilizing_Enz"/>
</dbReference>
<keyword evidence="5" id="KW-1185">Reference proteome</keyword>
<comment type="caution">
    <text evidence="4">The sequence shown here is derived from an EMBL/GenBank/DDBJ whole genome shotgun (WGS) entry which is preliminary data.</text>
</comment>
<evidence type="ECO:0000313" key="5">
    <source>
        <dbReference type="Proteomes" id="UP000008366"/>
    </source>
</evidence>
<dbReference type="EMBL" id="BAHD01000020">
    <property type="protein sequence ID" value="GAB95445.1"/>
    <property type="molecule type" value="Genomic_DNA"/>
</dbReference>
<dbReference type="Gene3D" id="3.30.1490.20">
    <property type="entry name" value="ATP-grasp fold, A domain"/>
    <property type="match status" value="1"/>
</dbReference>
<reference evidence="4 5" key="1">
    <citation type="submission" date="2012-08" db="EMBL/GenBank/DDBJ databases">
        <title>Whole genome shotgun sequence of Kineosphaera limosa NBRC 100340.</title>
        <authorList>
            <person name="Yoshida I."/>
            <person name="Isaki S."/>
            <person name="Hosoyama A."/>
            <person name="Tsuchikane K."/>
            <person name="Katsumata H."/>
            <person name="Ando Y."/>
            <person name="Ohji S."/>
            <person name="Hamada M."/>
            <person name="Tamura T."/>
            <person name="Yamazoe A."/>
            <person name="Yamazaki S."/>
            <person name="Fujita N."/>
        </authorList>
    </citation>
    <scope>NUCLEOTIDE SEQUENCE [LARGE SCALE GENOMIC DNA]</scope>
    <source>
        <strain evidence="4 5">NBRC 100340</strain>
    </source>
</reference>
<dbReference type="Gene3D" id="3.30.470.20">
    <property type="entry name" value="ATP-grasp fold, B domain"/>
    <property type="match status" value="1"/>
</dbReference>
<feature type="compositionally biased region" description="Polar residues" evidence="1">
    <location>
        <begin position="867"/>
        <end position="878"/>
    </location>
</feature>
<dbReference type="InterPro" id="IPR036637">
    <property type="entry name" value="Phosphohistidine_dom_sf"/>
</dbReference>
<protein>
    <submittedName>
        <fullName evidence="4">Phosphoenolpyruvate synthase family protein</fullName>
    </submittedName>
</protein>
<dbReference type="Gene3D" id="3.50.30.10">
    <property type="entry name" value="Phosphohistidine domain"/>
    <property type="match status" value="1"/>
</dbReference>
<dbReference type="InterPro" id="IPR008279">
    <property type="entry name" value="PEP-util_enz_mobile_dom"/>
</dbReference>
<dbReference type="PANTHER" id="PTHR43615">
    <property type="entry name" value="PHOSPHOENOLPYRUVATE SYNTHASE-RELATED"/>
    <property type="match status" value="1"/>
</dbReference>
<accession>K6W8C1</accession>
<dbReference type="InterPro" id="IPR002192">
    <property type="entry name" value="PPDK_AMP/ATP-bd"/>
</dbReference>
<dbReference type="GO" id="GO:0016301">
    <property type="term" value="F:kinase activity"/>
    <property type="evidence" value="ECO:0007669"/>
    <property type="project" value="InterPro"/>
</dbReference>